<dbReference type="InterPro" id="IPR002898">
    <property type="entry name" value="MotA_ExbB_proton_chnl"/>
</dbReference>
<keyword evidence="2 8" id="KW-0813">Transport</keyword>
<evidence type="ECO:0000256" key="9">
    <source>
        <dbReference type="SAM" id="Phobius"/>
    </source>
</evidence>
<comment type="subcellular location">
    <subcellularLocation>
        <location evidence="1">Cell inner membrane</location>
        <topology evidence="1">Multi-pass membrane protein</topology>
    </subcellularLocation>
    <subcellularLocation>
        <location evidence="8">Membrane</location>
        <topology evidence="8">Multi-pass membrane protein</topology>
    </subcellularLocation>
</comment>
<dbReference type="Pfam" id="PF01618">
    <property type="entry name" value="MotA_ExbB"/>
    <property type="match status" value="1"/>
</dbReference>
<keyword evidence="5 8" id="KW-0653">Protein transport</keyword>
<reference evidence="11" key="1">
    <citation type="submission" date="2020-01" db="EMBL/GenBank/DDBJ databases">
        <authorList>
            <person name="Meier V. D."/>
            <person name="Meier V D."/>
        </authorList>
    </citation>
    <scope>NUCLEOTIDE SEQUENCE</scope>
    <source>
        <strain evidence="11">HLG_WM_MAG_06</strain>
    </source>
</reference>
<feature type="domain" description="MotA/TolQ/ExbB proton channel" evidence="10">
    <location>
        <begin position="92"/>
        <end position="180"/>
    </location>
</feature>
<accession>A0A6S6S6C0</accession>
<comment type="similarity">
    <text evidence="8">Belongs to the exbB/tolQ family.</text>
</comment>
<dbReference type="EMBL" id="CACVAP010000039">
    <property type="protein sequence ID" value="CAA6803263.1"/>
    <property type="molecule type" value="Genomic_DNA"/>
</dbReference>
<dbReference type="AlphaFoldDB" id="A0A6S6S6C0"/>
<evidence type="ECO:0000256" key="1">
    <source>
        <dbReference type="ARBA" id="ARBA00004429"/>
    </source>
</evidence>
<evidence type="ECO:0000256" key="6">
    <source>
        <dbReference type="ARBA" id="ARBA00022989"/>
    </source>
</evidence>
<feature type="transmembrane region" description="Helical" evidence="9">
    <location>
        <begin position="100"/>
        <end position="124"/>
    </location>
</feature>
<keyword evidence="3" id="KW-1003">Cell membrane</keyword>
<gene>
    <name evidence="11" type="ORF">HELGO_WM3477</name>
</gene>
<evidence type="ECO:0000256" key="8">
    <source>
        <dbReference type="RuleBase" id="RU004057"/>
    </source>
</evidence>
<organism evidence="11">
    <name type="scientific">uncultured Sulfurovum sp</name>
    <dbReference type="NCBI Taxonomy" id="269237"/>
    <lineage>
        <taxon>Bacteria</taxon>
        <taxon>Pseudomonadati</taxon>
        <taxon>Campylobacterota</taxon>
        <taxon>Epsilonproteobacteria</taxon>
        <taxon>Campylobacterales</taxon>
        <taxon>Sulfurovaceae</taxon>
        <taxon>Sulfurovum</taxon>
        <taxon>environmental samples</taxon>
    </lineage>
</organism>
<keyword evidence="6 9" id="KW-1133">Transmembrane helix</keyword>
<dbReference type="GO" id="GO:0017038">
    <property type="term" value="P:protein import"/>
    <property type="evidence" value="ECO:0007669"/>
    <property type="project" value="TreeGrafter"/>
</dbReference>
<evidence type="ECO:0000256" key="7">
    <source>
        <dbReference type="ARBA" id="ARBA00023136"/>
    </source>
</evidence>
<evidence type="ECO:0000256" key="4">
    <source>
        <dbReference type="ARBA" id="ARBA00022692"/>
    </source>
</evidence>
<evidence type="ECO:0000256" key="3">
    <source>
        <dbReference type="ARBA" id="ARBA00022475"/>
    </source>
</evidence>
<dbReference type="PANTHER" id="PTHR30625:SF15">
    <property type="entry name" value="BIOPOLYMER TRANSPORT PROTEIN EXBB"/>
    <property type="match status" value="1"/>
</dbReference>
<protein>
    <submittedName>
        <fullName evidence="11">MotA/TolQ/ExbB proton channel family protein</fullName>
    </submittedName>
</protein>
<feature type="transmembrane region" description="Helical" evidence="9">
    <location>
        <begin position="144"/>
        <end position="169"/>
    </location>
</feature>
<sequence length="192" mass="20780">MGLFDSLFAYLGKSSAITIFVLGLLSIYLFIVLWIFIYRYFSLKNKIWREEFSLKKLYVGRSKTVETTSLLHPFLEKVLIPNQAIFSVAKNSAIKSATSGLTALSIIASTSPFIGLFGTVVAILETFSGLGTQSGTSIAIVAPAISEALVATAAGIAVATVAYTFHLILKRKAYELSVLLESQSDLILSQKA</sequence>
<name>A0A6S6S6C0_9BACT</name>
<dbReference type="GO" id="GO:0005886">
    <property type="term" value="C:plasma membrane"/>
    <property type="evidence" value="ECO:0007669"/>
    <property type="project" value="UniProtKB-SubCell"/>
</dbReference>
<evidence type="ECO:0000259" key="10">
    <source>
        <dbReference type="Pfam" id="PF01618"/>
    </source>
</evidence>
<keyword evidence="4 9" id="KW-0812">Transmembrane</keyword>
<evidence type="ECO:0000256" key="5">
    <source>
        <dbReference type="ARBA" id="ARBA00022927"/>
    </source>
</evidence>
<feature type="transmembrane region" description="Helical" evidence="9">
    <location>
        <begin position="16"/>
        <end position="41"/>
    </location>
</feature>
<dbReference type="InterPro" id="IPR050790">
    <property type="entry name" value="ExbB/TolQ_transport"/>
</dbReference>
<dbReference type="PANTHER" id="PTHR30625">
    <property type="entry name" value="PROTEIN TOLQ"/>
    <property type="match status" value="1"/>
</dbReference>
<keyword evidence="7 9" id="KW-0472">Membrane</keyword>
<evidence type="ECO:0000313" key="11">
    <source>
        <dbReference type="EMBL" id="CAA6803263.1"/>
    </source>
</evidence>
<evidence type="ECO:0000256" key="2">
    <source>
        <dbReference type="ARBA" id="ARBA00022448"/>
    </source>
</evidence>
<proteinExistence type="inferred from homology"/>